<evidence type="ECO:0000256" key="6">
    <source>
        <dbReference type="ARBA" id="ARBA00022723"/>
    </source>
</evidence>
<evidence type="ECO:0000256" key="4">
    <source>
        <dbReference type="ARBA" id="ARBA00010617"/>
    </source>
</evidence>
<dbReference type="Pfam" id="PF00067">
    <property type="entry name" value="p450"/>
    <property type="match status" value="1"/>
</dbReference>
<dbReference type="OrthoDB" id="639466at2759"/>
<dbReference type="PRINTS" id="PR00463">
    <property type="entry name" value="EP450I"/>
</dbReference>
<dbReference type="GO" id="GO:0020037">
    <property type="term" value="F:heme binding"/>
    <property type="evidence" value="ECO:0007669"/>
    <property type="project" value="InterPro"/>
</dbReference>
<comment type="similarity">
    <text evidence="4 14">Belongs to the cytochrome P450 family.</text>
</comment>
<sequence>MENENYDAAIWNGILFGGVTIAIIICRILYNHITSRLPPTLPWLPKVGSIPFINTENRLEMLVNLKQKYGDACMMYLGTRPVVMLNSYQAIQEILVRKGNHFNHRPYLLGLNELLNSKDQDSFITSSGSTNEKMHRFTDDALEVQLHPTTGTFQSNLQEELKVLFKEIDALKGKAVDYEELLLTCCSNVMNRVLIGKRLEVSSTAFQQQLQAHKDNIEALCNSKCLTVDPTLRFIPGFRGAYDTLKWAADTRRNIGEGLMNVRGQGGWLQLCEMNANKPKGAVWSDDISESTLKLMIQDCHTGGTETMARTLNTALMYMAINPSIQKQLQDEIDKVIGGATIKMADQQRLPLVQATILEILRLSPMLPLGMPHMSHQDNTVAGYLIPKETVVFPNIYAIHHDEALWENAEEFKPRRFLDANGKLSQTAKSNLLTFSLGNRKCPGEQLADQQLFLMMTSLLQRYYFVTQSKIDNSHLKQNMGLMLHAQPIKLCVRAR</sequence>
<dbReference type="GO" id="GO:0005789">
    <property type="term" value="C:endoplasmic reticulum membrane"/>
    <property type="evidence" value="ECO:0007669"/>
    <property type="project" value="UniProtKB-SubCell"/>
</dbReference>
<reference evidence="15" key="1">
    <citation type="submission" date="2022-03" db="EMBL/GenBank/DDBJ databases">
        <authorList>
            <person name="Martin C."/>
        </authorList>
    </citation>
    <scope>NUCLEOTIDE SEQUENCE</scope>
</reference>
<keyword evidence="9 14" id="KW-0560">Oxidoreductase</keyword>
<evidence type="ECO:0000256" key="12">
    <source>
        <dbReference type="ARBA" id="ARBA00023136"/>
    </source>
</evidence>
<evidence type="ECO:0000256" key="5">
    <source>
        <dbReference type="ARBA" id="ARBA00022617"/>
    </source>
</evidence>
<dbReference type="PANTHER" id="PTHR24289:SF1">
    <property type="entry name" value="STEROID 17-ALPHA-HYDROXYLASE_17,20 LYASE"/>
    <property type="match status" value="1"/>
</dbReference>
<name>A0A8J1UYW7_OWEFU</name>
<comment type="caution">
    <text evidence="15">The sequence shown here is derived from an EMBL/GenBank/DDBJ whole genome shotgun (WGS) entry which is preliminary data.</text>
</comment>
<evidence type="ECO:0000313" key="15">
    <source>
        <dbReference type="EMBL" id="CAH1787801.1"/>
    </source>
</evidence>
<gene>
    <name evidence="15" type="ORF">OFUS_LOCUS13437</name>
</gene>
<protein>
    <submittedName>
        <fullName evidence="15">Uncharacterized protein</fullName>
    </submittedName>
</protein>
<dbReference type="InterPro" id="IPR017972">
    <property type="entry name" value="Cyt_P450_CS"/>
</dbReference>
<dbReference type="AlphaFoldDB" id="A0A8J1UYW7"/>
<dbReference type="SUPFAM" id="SSF48264">
    <property type="entry name" value="Cytochrome P450"/>
    <property type="match status" value="1"/>
</dbReference>
<keyword evidence="11 14" id="KW-0503">Monooxygenase</keyword>
<feature type="binding site" description="axial binding residue" evidence="13">
    <location>
        <position position="442"/>
    </location>
    <ligand>
        <name>heme</name>
        <dbReference type="ChEBI" id="CHEBI:30413"/>
    </ligand>
    <ligandPart>
        <name>Fe</name>
        <dbReference type="ChEBI" id="CHEBI:18248"/>
    </ligandPart>
</feature>
<evidence type="ECO:0000256" key="3">
    <source>
        <dbReference type="ARBA" id="ARBA00004406"/>
    </source>
</evidence>
<evidence type="ECO:0000256" key="13">
    <source>
        <dbReference type="PIRSR" id="PIRSR602401-1"/>
    </source>
</evidence>
<keyword evidence="16" id="KW-1185">Reference proteome</keyword>
<keyword evidence="5 13" id="KW-0349">Heme</keyword>
<dbReference type="GO" id="GO:0004497">
    <property type="term" value="F:monooxygenase activity"/>
    <property type="evidence" value="ECO:0007669"/>
    <property type="project" value="UniProtKB-KW"/>
</dbReference>
<dbReference type="Proteomes" id="UP000749559">
    <property type="component" value="Unassembled WGS sequence"/>
</dbReference>
<dbReference type="InterPro" id="IPR002401">
    <property type="entry name" value="Cyt_P450_E_grp-I"/>
</dbReference>
<dbReference type="PRINTS" id="PR00385">
    <property type="entry name" value="P450"/>
</dbReference>
<keyword evidence="12" id="KW-0472">Membrane</keyword>
<comment type="subcellular location">
    <subcellularLocation>
        <location evidence="3">Endoplasmic reticulum membrane</location>
        <topology evidence="3">Peripheral membrane protein</topology>
    </subcellularLocation>
    <subcellularLocation>
        <location evidence="2">Microsome membrane</location>
        <topology evidence="2">Peripheral membrane protein</topology>
    </subcellularLocation>
</comment>
<evidence type="ECO:0000256" key="2">
    <source>
        <dbReference type="ARBA" id="ARBA00004174"/>
    </source>
</evidence>
<keyword evidence="10 13" id="KW-0408">Iron</keyword>
<dbReference type="GO" id="GO:0016705">
    <property type="term" value="F:oxidoreductase activity, acting on paired donors, with incorporation or reduction of molecular oxygen"/>
    <property type="evidence" value="ECO:0007669"/>
    <property type="project" value="InterPro"/>
</dbReference>
<dbReference type="InterPro" id="IPR001128">
    <property type="entry name" value="Cyt_P450"/>
</dbReference>
<evidence type="ECO:0000256" key="11">
    <source>
        <dbReference type="ARBA" id="ARBA00023033"/>
    </source>
</evidence>
<dbReference type="Gene3D" id="1.10.630.10">
    <property type="entry name" value="Cytochrome P450"/>
    <property type="match status" value="1"/>
</dbReference>
<evidence type="ECO:0000256" key="10">
    <source>
        <dbReference type="ARBA" id="ARBA00023004"/>
    </source>
</evidence>
<dbReference type="InterPro" id="IPR036396">
    <property type="entry name" value="Cyt_P450_sf"/>
</dbReference>
<dbReference type="FunFam" id="1.10.630.10:FF:000238">
    <property type="entry name" value="Cytochrome P450 2A6"/>
    <property type="match status" value="1"/>
</dbReference>
<keyword evidence="6 13" id="KW-0479">Metal-binding</keyword>
<comment type="cofactor">
    <cofactor evidence="1 13">
        <name>heme</name>
        <dbReference type="ChEBI" id="CHEBI:30413"/>
    </cofactor>
</comment>
<dbReference type="PROSITE" id="PS00086">
    <property type="entry name" value="CYTOCHROME_P450"/>
    <property type="match status" value="1"/>
</dbReference>
<keyword evidence="8" id="KW-0492">Microsome</keyword>
<dbReference type="GO" id="GO:0005506">
    <property type="term" value="F:iron ion binding"/>
    <property type="evidence" value="ECO:0007669"/>
    <property type="project" value="InterPro"/>
</dbReference>
<evidence type="ECO:0000256" key="1">
    <source>
        <dbReference type="ARBA" id="ARBA00001971"/>
    </source>
</evidence>
<proteinExistence type="inferred from homology"/>
<evidence type="ECO:0000256" key="14">
    <source>
        <dbReference type="RuleBase" id="RU000461"/>
    </source>
</evidence>
<organism evidence="15 16">
    <name type="scientific">Owenia fusiformis</name>
    <name type="common">Polychaete worm</name>
    <dbReference type="NCBI Taxonomy" id="6347"/>
    <lineage>
        <taxon>Eukaryota</taxon>
        <taxon>Metazoa</taxon>
        <taxon>Spiralia</taxon>
        <taxon>Lophotrochozoa</taxon>
        <taxon>Annelida</taxon>
        <taxon>Polychaeta</taxon>
        <taxon>Sedentaria</taxon>
        <taxon>Canalipalpata</taxon>
        <taxon>Sabellida</taxon>
        <taxon>Oweniida</taxon>
        <taxon>Oweniidae</taxon>
        <taxon>Owenia</taxon>
    </lineage>
</organism>
<dbReference type="PANTHER" id="PTHR24289">
    <property type="entry name" value="STEROID 17-ALPHA-HYDROXYLASE/17,20 LYASE"/>
    <property type="match status" value="1"/>
</dbReference>
<evidence type="ECO:0000256" key="9">
    <source>
        <dbReference type="ARBA" id="ARBA00023002"/>
    </source>
</evidence>
<evidence type="ECO:0000256" key="8">
    <source>
        <dbReference type="ARBA" id="ARBA00022848"/>
    </source>
</evidence>
<dbReference type="EMBL" id="CAIIXF020000006">
    <property type="protein sequence ID" value="CAH1787801.1"/>
    <property type="molecule type" value="Genomic_DNA"/>
</dbReference>
<keyword evidence="7" id="KW-0256">Endoplasmic reticulum</keyword>
<accession>A0A8J1UYW7</accession>
<evidence type="ECO:0000256" key="7">
    <source>
        <dbReference type="ARBA" id="ARBA00022824"/>
    </source>
</evidence>
<evidence type="ECO:0000313" key="16">
    <source>
        <dbReference type="Proteomes" id="UP000749559"/>
    </source>
</evidence>